<proteinExistence type="predicted"/>
<dbReference type="AlphaFoldDB" id="A0AAJ4ELA1"/>
<dbReference type="EMBL" id="CP046369">
    <property type="protein sequence ID" value="QIA69893.1"/>
    <property type="molecule type" value="Genomic_DNA"/>
</dbReference>
<evidence type="ECO:0000313" key="2">
    <source>
        <dbReference type="Proteomes" id="UP000464735"/>
    </source>
</evidence>
<organism evidence="1 2">
    <name type="scientific">Spiroplasma citri</name>
    <dbReference type="NCBI Taxonomy" id="2133"/>
    <lineage>
        <taxon>Bacteria</taxon>
        <taxon>Bacillati</taxon>
        <taxon>Mycoplasmatota</taxon>
        <taxon>Mollicutes</taxon>
        <taxon>Entomoplasmatales</taxon>
        <taxon>Spiroplasmataceae</taxon>
        <taxon>Spiroplasma</taxon>
    </lineage>
</organism>
<sequence length="45" mass="5421">MPQNIKKDIKVELEKMKKMSTFSEAKEFKNEIGKKLFHQLLLNRE</sequence>
<protein>
    <submittedName>
        <fullName evidence="1">Uncharacterized protein</fullName>
    </submittedName>
</protein>
<gene>
    <name evidence="1" type="ORF">GL298_10730</name>
</gene>
<keyword evidence="1" id="KW-0614">Plasmid</keyword>
<accession>A0AAJ4ELA1</accession>
<geneLocation type="plasmid" evidence="2">
    <name>pscpbr12-1</name>
</geneLocation>
<dbReference type="Proteomes" id="UP000464735">
    <property type="component" value="Plasmid pScpBR12-1"/>
</dbReference>
<name>A0AAJ4ELA1_SPICI</name>
<reference evidence="1 2" key="1">
    <citation type="submission" date="2019-11" db="EMBL/GenBank/DDBJ databases">
        <title>Whole genome sequencing and comparative genomics analyses of five strains of Spiroplasma citri.</title>
        <authorList>
            <person name="Yokomi R."/>
            <person name="Chen J."/>
            <person name="Rattner R."/>
            <person name="Vidalakis G."/>
        </authorList>
    </citation>
    <scope>NUCLEOTIDE SEQUENCE [LARGE SCALE GENOMIC DNA]</scope>
    <source>
        <strain evidence="1 2">BR12</strain>
        <plasmid evidence="2">pscpbr12-1</plasmid>
    </source>
</reference>
<dbReference type="RefSeq" id="WP_164024121.1">
    <property type="nucleotide sequence ID" value="NZ_CP046369.1"/>
</dbReference>
<evidence type="ECO:0000313" key="1">
    <source>
        <dbReference type="EMBL" id="QIA69893.1"/>
    </source>
</evidence>